<keyword evidence="2" id="KW-1185">Reference proteome</keyword>
<proteinExistence type="predicted"/>
<dbReference type="EMBL" id="FQXG01000002">
    <property type="protein sequence ID" value="SHH23229.1"/>
    <property type="molecule type" value="Genomic_DNA"/>
</dbReference>
<evidence type="ECO:0000313" key="2">
    <source>
        <dbReference type="Proteomes" id="UP000184268"/>
    </source>
</evidence>
<reference evidence="1 2" key="1">
    <citation type="submission" date="2016-11" db="EMBL/GenBank/DDBJ databases">
        <authorList>
            <person name="Jaros S."/>
            <person name="Januszkiewicz K."/>
            <person name="Wedrychowicz H."/>
        </authorList>
    </citation>
    <scope>NUCLEOTIDE SEQUENCE [LARGE SCALE GENOMIC DNA]</scope>
    <source>
        <strain evidence="1 2">DSM 16917</strain>
    </source>
</reference>
<accession>A0A1M5RAX5</accession>
<evidence type="ECO:0000313" key="1">
    <source>
        <dbReference type="EMBL" id="SHH23229.1"/>
    </source>
</evidence>
<organism evidence="1 2">
    <name type="scientific">Ferrimonas marina</name>
    <dbReference type="NCBI Taxonomy" id="299255"/>
    <lineage>
        <taxon>Bacteria</taxon>
        <taxon>Pseudomonadati</taxon>
        <taxon>Pseudomonadota</taxon>
        <taxon>Gammaproteobacteria</taxon>
        <taxon>Alteromonadales</taxon>
        <taxon>Ferrimonadaceae</taxon>
        <taxon>Ferrimonas</taxon>
    </lineage>
</organism>
<name>A0A1M5RAX5_9GAMM</name>
<protein>
    <submittedName>
        <fullName evidence="1">Uncharacterized protein</fullName>
    </submittedName>
</protein>
<gene>
    <name evidence="1" type="ORF">SAMN02745129_1545</name>
</gene>
<dbReference type="OrthoDB" id="5892521at2"/>
<sequence length="64" mass="6937">MAQSVGLNSLEIAVSEPKRTYSVSLKGLMAHLMDVLTAKPQARSVTLDAHSLPAHLQRDIGLLR</sequence>
<dbReference type="RefSeq" id="WP_067657582.1">
    <property type="nucleotide sequence ID" value="NZ_FQXG01000002.1"/>
</dbReference>
<dbReference type="AlphaFoldDB" id="A0A1M5RAX5"/>
<dbReference type="Proteomes" id="UP000184268">
    <property type="component" value="Unassembled WGS sequence"/>
</dbReference>